<dbReference type="RefSeq" id="WP_165032022.1">
    <property type="nucleotide sequence ID" value="NZ_JAAKZF010000043.1"/>
</dbReference>
<dbReference type="Proteomes" id="UP001642900">
    <property type="component" value="Unassembled WGS sequence"/>
</dbReference>
<evidence type="ECO:0000313" key="1">
    <source>
        <dbReference type="EMBL" id="NGO54053.1"/>
    </source>
</evidence>
<reference evidence="1 2" key="1">
    <citation type="submission" date="2020-02" db="EMBL/GenBank/DDBJ databases">
        <title>Genome sequence of strain CCNWXJ40-4.</title>
        <authorList>
            <person name="Gao J."/>
            <person name="Sun J."/>
        </authorList>
    </citation>
    <scope>NUCLEOTIDE SEQUENCE [LARGE SCALE GENOMIC DNA]</scope>
    <source>
        <strain evidence="1 2">CCNWXJ 40-4</strain>
    </source>
</reference>
<keyword evidence="2" id="KW-1185">Reference proteome</keyword>
<accession>A0A6G4WIM7</accession>
<comment type="caution">
    <text evidence="1">The sequence shown here is derived from an EMBL/GenBank/DDBJ whole genome shotgun (WGS) entry which is preliminary data.</text>
</comment>
<proteinExistence type="predicted"/>
<dbReference type="EMBL" id="JAAKZF010000043">
    <property type="protein sequence ID" value="NGO54053.1"/>
    <property type="molecule type" value="Genomic_DNA"/>
</dbReference>
<dbReference type="AlphaFoldDB" id="A0A6G4WIM7"/>
<sequence length="219" mass="24946">MIENEYGSELSEVIQRHMSCGLPVEMLTSVSFVSARRLRFTSIGRDRRGECVTTIKRTIDLERRELDGGDTFISHPLRGCGHGRQIARNCYQLAESLELVRMNIHAVLDGRYAWARCGFTPTIENWPSVKKQLVSIMETPTFRAHPAERLHAMRIVEPNSPWSLYMLTRITELVQCGEFNDHGSVTFGRALLCQLTGWKGTFDMANERSRAILWEDGNG</sequence>
<organism evidence="1 2">
    <name type="scientific">Allomesorhizobium camelthorni</name>
    <dbReference type="NCBI Taxonomy" id="475069"/>
    <lineage>
        <taxon>Bacteria</taxon>
        <taxon>Pseudomonadati</taxon>
        <taxon>Pseudomonadota</taxon>
        <taxon>Alphaproteobacteria</taxon>
        <taxon>Hyphomicrobiales</taxon>
        <taxon>Phyllobacteriaceae</taxon>
        <taxon>Allomesorhizobium</taxon>
    </lineage>
</organism>
<gene>
    <name evidence="1" type="ORF">G6N73_23380</name>
</gene>
<name>A0A6G4WIM7_9HYPH</name>
<evidence type="ECO:0000313" key="2">
    <source>
        <dbReference type="Proteomes" id="UP001642900"/>
    </source>
</evidence>
<protein>
    <submittedName>
        <fullName evidence="1">Uncharacterized protein</fullName>
    </submittedName>
</protein>